<protein>
    <recommendedName>
        <fullName evidence="3">BHLH domain-containing protein</fullName>
    </recommendedName>
</protein>
<organism evidence="4 5">
    <name type="scientific">Kwoniella dendrophila CBS 6074</name>
    <dbReference type="NCBI Taxonomy" id="1295534"/>
    <lineage>
        <taxon>Eukaryota</taxon>
        <taxon>Fungi</taxon>
        <taxon>Dikarya</taxon>
        <taxon>Basidiomycota</taxon>
        <taxon>Agaricomycotina</taxon>
        <taxon>Tremellomycetes</taxon>
        <taxon>Tremellales</taxon>
        <taxon>Cryptococcaceae</taxon>
        <taxon>Kwoniella</taxon>
    </lineage>
</organism>
<dbReference type="PANTHER" id="PTHR47787">
    <property type="entry name" value="CENTROMERE-BINDING PROTEIN 1"/>
    <property type="match status" value="1"/>
</dbReference>
<keyword evidence="5" id="KW-1185">Reference proteome</keyword>
<name>A0AAX4JVK3_9TREE</name>
<dbReference type="Gene3D" id="4.10.280.10">
    <property type="entry name" value="Helix-loop-helix DNA-binding domain"/>
    <property type="match status" value="1"/>
</dbReference>
<feature type="coiled-coil region" evidence="1">
    <location>
        <begin position="346"/>
        <end position="373"/>
    </location>
</feature>
<dbReference type="InterPro" id="IPR036638">
    <property type="entry name" value="HLH_DNA-bd_sf"/>
</dbReference>
<reference evidence="4 5" key="1">
    <citation type="submission" date="2024-01" db="EMBL/GenBank/DDBJ databases">
        <title>Comparative genomics of Cryptococcus and Kwoniella reveals pathogenesis evolution and contrasting modes of karyotype evolution via chromosome fusion or intercentromeric recombination.</title>
        <authorList>
            <person name="Coelho M.A."/>
            <person name="David-Palma M."/>
            <person name="Shea T."/>
            <person name="Bowers K."/>
            <person name="McGinley-Smith S."/>
            <person name="Mohammad A.W."/>
            <person name="Gnirke A."/>
            <person name="Yurkov A.M."/>
            <person name="Nowrousian M."/>
            <person name="Sun S."/>
            <person name="Cuomo C.A."/>
            <person name="Heitman J."/>
        </authorList>
    </citation>
    <scope>NUCLEOTIDE SEQUENCE [LARGE SCALE GENOMIC DNA]</scope>
    <source>
        <strain evidence="4 5">CBS 6074</strain>
    </source>
</reference>
<dbReference type="InterPro" id="IPR011598">
    <property type="entry name" value="bHLH_dom"/>
</dbReference>
<feature type="compositionally biased region" description="Polar residues" evidence="2">
    <location>
        <begin position="1"/>
        <end position="11"/>
    </location>
</feature>
<dbReference type="GO" id="GO:0005634">
    <property type="term" value="C:nucleus"/>
    <property type="evidence" value="ECO:0007669"/>
    <property type="project" value="TreeGrafter"/>
</dbReference>
<dbReference type="PANTHER" id="PTHR47787:SF1">
    <property type="entry name" value="CENTROMERE-BINDING PROTEIN 1"/>
    <property type="match status" value="1"/>
</dbReference>
<dbReference type="GO" id="GO:0046983">
    <property type="term" value="F:protein dimerization activity"/>
    <property type="evidence" value="ECO:0007669"/>
    <property type="project" value="InterPro"/>
</dbReference>
<feature type="region of interest" description="Disordered" evidence="2">
    <location>
        <begin position="117"/>
        <end position="150"/>
    </location>
</feature>
<dbReference type="Proteomes" id="UP001355207">
    <property type="component" value="Chromosome 4"/>
</dbReference>
<dbReference type="EMBL" id="CP144101">
    <property type="protein sequence ID" value="WWC88543.1"/>
    <property type="molecule type" value="Genomic_DNA"/>
</dbReference>
<evidence type="ECO:0000313" key="5">
    <source>
        <dbReference type="Proteomes" id="UP001355207"/>
    </source>
</evidence>
<dbReference type="AlphaFoldDB" id="A0AAX4JVK3"/>
<dbReference type="PROSITE" id="PS50888">
    <property type="entry name" value="BHLH"/>
    <property type="match status" value="1"/>
</dbReference>
<accession>A0AAX4JVK3</accession>
<feature type="region of interest" description="Disordered" evidence="2">
    <location>
        <begin position="1"/>
        <end position="26"/>
    </location>
</feature>
<dbReference type="GO" id="GO:0003700">
    <property type="term" value="F:DNA-binding transcription factor activity"/>
    <property type="evidence" value="ECO:0007669"/>
    <property type="project" value="TreeGrafter"/>
</dbReference>
<evidence type="ECO:0000313" key="4">
    <source>
        <dbReference type="EMBL" id="WWC88543.1"/>
    </source>
</evidence>
<dbReference type="SUPFAM" id="SSF47459">
    <property type="entry name" value="HLH, helix-loop-helix DNA-binding domain"/>
    <property type="match status" value="1"/>
</dbReference>
<dbReference type="GeneID" id="91094124"/>
<evidence type="ECO:0000256" key="2">
    <source>
        <dbReference type="SAM" id="MobiDB-lite"/>
    </source>
</evidence>
<dbReference type="SMART" id="SM00353">
    <property type="entry name" value="HLH"/>
    <property type="match status" value="1"/>
</dbReference>
<dbReference type="RefSeq" id="XP_066075306.1">
    <property type="nucleotide sequence ID" value="XM_066219209.1"/>
</dbReference>
<sequence length="413" mass="46406">MSVVESASTPHSPEHESASTAYLESALGQPTLNSLADSTVDDNATSNKGNDEHIDIDHIVGGSSSNPLNEFAQQVLGVGGDEADSDAHNLLDLGRGGMGYSIISEEQTFNDLLQNEERREKQQQQKKRLNGSNHDDHDMDDDDDDDGIRHHNDEHIHEHEIDPRLEHELSRQFQEQDQGQGQDSEINQEQQIILDENGNPITIEVNSASGVHNPDDHNLNSQITAQQQQQQPNLNLVYGGRIGKRKRISHHNSLGDNGTGAGGRLDEIVTDAHGNPVSPHEYVRLKKDSHKEVERRRRVNINDGINEIAQLVPGGKDKQGKSTLLKRAATYLIELTEKLRIGEEETTKREIEKQDLEAQLAHLQAQMQEERDRSMRFETSWREAEDRAASSNFELERIRAELEELRGVQRSDN</sequence>
<dbReference type="Pfam" id="PF00010">
    <property type="entry name" value="HLH"/>
    <property type="match status" value="1"/>
</dbReference>
<feature type="domain" description="BHLH" evidence="3">
    <location>
        <begin position="285"/>
        <end position="335"/>
    </location>
</feature>
<gene>
    <name evidence="4" type="ORF">L201_003454</name>
</gene>
<evidence type="ECO:0000259" key="3">
    <source>
        <dbReference type="PROSITE" id="PS50888"/>
    </source>
</evidence>
<proteinExistence type="predicted"/>
<evidence type="ECO:0000256" key="1">
    <source>
        <dbReference type="SAM" id="Coils"/>
    </source>
</evidence>
<keyword evidence="1" id="KW-0175">Coiled coil</keyword>